<comment type="function">
    <text evidence="10">This protein promotes the GTP-dependent binding of aminoacyl-tRNA to the A-site of ribosomes during protein biosynthesis.</text>
</comment>
<keyword evidence="7" id="KW-0496">Mitochondrion</keyword>
<comment type="subcellular location">
    <subcellularLocation>
        <location evidence="1">Mitochondrion</location>
    </subcellularLocation>
</comment>
<dbReference type="InterPro" id="IPR009000">
    <property type="entry name" value="Transl_B-barrel_sf"/>
</dbReference>
<comment type="similarity">
    <text evidence="2 10">Belongs to the TRAFAC class translation factor GTPase superfamily. Classic translation factor GTPase family. EF-Tu/EF-1A subfamily.</text>
</comment>
<dbReference type="Proteomes" id="UP000675881">
    <property type="component" value="Chromosome 1"/>
</dbReference>
<dbReference type="SUPFAM" id="SSF52540">
    <property type="entry name" value="P-loop containing nucleoside triphosphate hydrolases"/>
    <property type="match status" value="1"/>
</dbReference>
<dbReference type="NCBIfam" id="TIGR00485">
    <property type="entry name" value="EF-Tu"/>
    <property type="match status" value="1"/>
</dbReference>
<evidence type="ECO:0000256" key="9">
    <source>
        <dbReference type="ARBA" id="ARBA00051990"/>
    </source>
</evidence>
<evidence type="ECO:0000256" key="6">
    <source>
        <dbReference type="ARBA" id="ARBA00022946"/>
    </source>
</evidence>
<keyword evidence="12" id="KW-1185">Reference proteome</keyword>
<dbReference type="GO" id="GO:0005525">
    <property type="term" value="F:GTP binding"/>
    <property type="evidence" value="ECO:0007669"/>
    <property type="project" value="UniProtKB-UniRule"/>
</dbReference>
<name>A0A7R8H067_LEPSM</name>
<dbReference type="FunFam" id="2.40.30.10:FF:000001">
    <property type="entry name" value="Elongation factor Tu"/>
    <property type="match status" value="1"/>
</dbReference>
<dbReference type="SUPFAM" id="SSF50447">
    <property type="entry name" value="Translation proteins"/>
    <property type="match status" value="1"/>
</dbReference>
<dbReference type="GO" id="GO:0003924">
    <property type="term" value="F:GTPase activity"/>
    <property type="evidence" value="ECO:0007669"/>
    <property type="project" value="UniProtKB-UniRule"/>
</dbReference>
<evidence type="ECO:0000313" key="12">
    <source>
        <dbReference type="Proteomes" id="UP000675881"/>
    </source>
</evidence>
<evidence type="ECO:0000256" key="5">
    <source>
        <dbReference type="ARBA" id="ARBA00022917"/>
    </source>
</evidence>
<dbReference type="GO" id="GO:0005739">
    <property type="term" value="C:mitochondrion"/>
    <property type="evidence" value="ECO:0007669"/>
    <property type="project" value="UniProtKB-SubCell"/>
</dbReference>
<dbReference type="PANTHER" id="PTHR43721">
    <property type="entry name" value="ELONGATION FACTOR TU-RELATED"/>
    <property type="match status" value="1"/>
</dbReference>
<dbReference type="PROSITE" id="PS00301">
    <property type="entry name" value="G_TR_1"/>
    <property type="match status" value="1"/>
</dbReference>
<dbReference type="OrthoDB" id="2067at2759"/>
<dbReference type="InterPro" id="IPR041709">
    <property type="entry name" value="EF-Tu_GTP-bd"/>
</dbReference>
<proteinExistence type="inferred from homology"/>
<dbReference type="Gene3D" id="3.40.50.300">
    <property type="entry name" value="P-loop containing nucleotide triphosphate hydrolases"/>
    <property type="match status" value="1"/>
</dbReference>
<dbReference type="InterPro" id="IPR005225">
    <property type="entry name" value="Small_GTP-bd"/>
</dbReference>
<dbReference type="NCBIfam" id="NF009373">
    <property type="entry name" value="PRK12736.1"/>
    <property type="match status" value="1"/>
</dbReference>
<sequence length="481" mass="53217">MDWSPNNLVLERRDTSNQIKLLYLGMTTSEIKTLLNERHAVRGFLVQHLLKMSAIAIHRGLFLGFQRSISYSRHLLAAKEVFKREKPHLNIGTIGHVDHGKTTLTAAITKILSEKKLASYKDYAAIDNAPEERSRGITINVAHIEYATENRHYAHTDCPGHADFIKNMITGANNMDGAILVVGATDGCMPQTREHLLLIKQLGVEHIVVFINKCDVADEEMIELVEMEVRELLSENGFPGDDIPVIKGSALSACEDKNASLGKEQIVALMSAVDSYIPNPERDLDLPFLLPIEHVHTIPGRGTVVTGRVERGKLKVGQEVEFLGFNTAIKSKVTGIEMFHKILEEANAGDQMGILARGVKKDDVRRGMVVAKPNSVKQVDHIKAQVYLMSKEEGGRGKALSQGNQLTDMGMPGEDCTLDMKLIKPVVIEKNGHFTLRDGGRTVGTGKVTEILAPLTPDEKEYLTSSKKNKEKILAKIQEKQ</sequence>
<keyword evidence="4 10" id="KW-0251">Elongation factor</keyword>
<dbReference type="PANTHER" id="PTHR43721:SF36">
    <property type="entry name" value="ELONGATION FACTOR TU, MITOCHONDRIAL"/>
    <property type="match status" value="1"/>
</dbReference>
<dbReference type="GO" id="GO:0070125">
    <property type="term" value="P:mitochondrial translational elongation"/>
    <property type="evidence" value="ECO:0007669"/>
    <property type="project" value="TreeGrafter"/>
</dbReference>
<keyword evidence="3 10" id="KW-0547">Nucleotide-binding</keyword>
<dbReference type="CDD" id="cd03697">
    <property type="entry name" value="EFTU_II"/>
    <property type="match status" value="1"/>
</dbReference>
<evidence type="ECO:0000256" key="4">
    <source>
        <dbReference type="ARBA" id="ARBA00022768"/>
    </source>
</evidence>
<comment type="catalytic activity">
    <reaction evidence="9">
        <text>GTP + H2O = GDP + phosphate + H(+)</text>
        <dbReference type="Rhea" id="RHEA:19669"/>
        <dbReference type="ChEBI" id="CHEBI:15377"/>
        <dbReference type="ChEBI" id="CHEBI:15378"/>
        <dbReference type="ChEBI" id="CHEBI:37565"/>
        <dbReference type="ChEBI" id="CHEBI:43474"/>
        <dbReference type="ChEBI" id="CHEBI:58189"/>
        <dbReference type="EC" id="3.6.5.3"/>
    </reaction>
    <physiologicalReaction direction="left-to-right" evidence="9">
        <dbReference type="Rhea" id="RHEA:19670"/>
    </physiologicalReaction>
</comment>
<dbReference type="InterPro" id="IPR031157">
    <property type="entry name" value="G_TR_CS"/>
</dbReference>
<dbReference type="InterPro" id="IPR050055">
    <property type="entry name" value="EF-Tu_GTPase"/>
</dbReference>
<evidence type="ECO:0000256" key="2">
    <source>
        <dbReference type="ARBA" id="ARBA00007249"/>
    </source>
</evidence>
<keyword evidence="5" id="KW-0648">Protein biosynthesis</keyword>
<evidence type="ECO:0000256" key="10">
    <source>
        <dbReference type="RuleBase" id="RU000325"/>
    </source>
</evidence>
<dbReference type="InterPro" id="IPR004541">
    <property type="entry name" value="Transl_elong_EFTu/EF1A_bac/org"/>
</dbReference>
<dbReference type="InterPro" id="IPR004160">
    <property type="entry name" value="Transl_elong_EFTu/EF1A_C"/>
</dbReference>
<accession>A0A7R8H067</accession>
<dbReference type="Pfam" id="PF03143">
    <property type="entry name" value="GTP_EFTU_D3"/>
    <property type="match status" value="1"/>
</dbReference>
<dbReference type="InterPro" id="IPR000795">
    <property type="entry name" value="T_Tr_GTP-bd_dom"/>
</dbReference>
<dbReference type="GO" id="GO:0003746">
    <property type="term" value="F:translation elongation factor activity"/>
    <property type="evidence" value="ECO:0007669"/>
    <property type="project" value="UniProtKB-UniRule"/>
</dbReference>
<dbReference type="CDD" id="cd01884">
    <property type="entry name" value="EF_Tu"/>
    <property type="match status" value="1"/>
</dbReference>
<dbReference type="InterPro" id="IPR027417">
    <property type="entry name" value="P-loop_NTPase"/>
</dbReference>
<evidence type="ECO:0000256" key="8">
    <source>
        <dbReference type="ARBA" id="ARBA00023134"/>
    </source>
</evidence>
<dbReference type="NCBIfam" id="NF000766">
    <property type="entry name" value="PRK00049.1"/>
    <property type="match status" value="1"/>
</dbReference>
<dbReference type="NCBIfam" id="NF009372">
    <property type="entry name" value="PRK12735.1"/>
    <property type="match status" value="1"/>
</dbReference>
<dbReference type="PRINTS" id="PR00315">
    <property type="entry name" value="ELONGATNFCT"/>
</dbReference>
<evidence type="ECO:0000256" key="3">
    <source>
        <dbReference type="ARBA" id="ARBA00022741"/>
    </source>
</evidence>
<dbReference type="Pfam" id="PF00009">
    <property type="entry name" value="GTP_EFTU"/>
    <property type="match status" value="1"/>
</dbReference>
<dbReference type="InterPro" id="IPR009001">
    <property type="entry name" value="Transl_elong_EF1A/Init_IF2_C"/>
</dbReference>
<dbReference type="PROSITE" id="PS51722">
    <property type="entry name" value="G_TR_2"/>
    <property type="match status" value="1"/>
</dbReference>
<dbReference type="Gene3D" id="2.40.30.10">
    <property type="entry name" value="Translation factors"/>
    <property type="match status" value="2"/>
</dbReference>
<organism evidence="11 12">
    <name type="scientific">Lepeophtheirus salmonis</name>
    <name type="common">Salmon louse</name>
    <name type="synonym">Caligus salmonis</name>
    <dbReference type="NCBI Taxonomy" id="72036"/>
    <lineage>
        <taxon>Eukaryota</taxon>
        <taxon>Metazoa</taxon>
        <taxon>Ecdysozoa</taxon>
        <taxon>Arthropoda</taxon>
        <taxon>Crustacea</taxon>
        <taxon>Multicrustacea</taxon>
        <taxon>Hexanauplia</taxon>
        <taxon>Copepoda</taxon>
        <taxon>Siphonostomatoida</taxon>
        <taxon>Caligidae</taxon>
        <taxon>Lepeophtheirus</taxon>
    </lineage>
</organism>
<evidence type="ECO:0000256" key="7">
    <source>
        <dbReference type="ARBA" id="ARBA00023128"/>
    </source>
</evidence>
<dbReference type="Pfam" id="PF03144">
    <property type="entry name" value="GTP_EFTU_D2"/>
    <property type="match status" value="1"/>
</dbReference>
<evidence type="ECO:0000313" key="11">
    <source>
        <dbReference type="EMBL" id="CAF2778526.1"/>
    </source>
</evidence>
<reference evidence="11" key="1">
    <citation type="submission" date="2021-02" db="EMBL/GenBank/DDBJ databases">
        <authorList>
            <person name="Bekaert M."/>
        </authorList>
    </citation>
    <scope>NUCLEOTIDE SEQUENCE</scope>
    <source>
        <strain evidence="11">IoA-00</strain>
    </source>
</reference>
<dbReference type="NCBIfam" id="TIGR00231">
    <property type="entry name" value="small_GTP"/>
    <property type="match status" value="1"/>
</dbReference>
<dbReference type="AlphaFoldDB" id="A0A7R8H067"/>
<dbReference type="SUPFAM" id="SSF50465">
    <property type="entry name" value="EF-Tu/eEF-1alpha/eIF2-gamma C-terminal domain"/>
    <property type="match status" value="1"/>
</dbReference>
<keyword evidence="8 10" id="KW-0342">GTP-binding</keyword>
<dbReference type="InterPro" id="IPR033720">
    <property type="entry name" value="EFTU_2"/>
</dbReference>
<dbReference type="FunFam" id="3.40.50.300:FF:000003">
    <property type="entry name" value="Elongation factor Tu"/>
    <property type="match status" value="1"/>
</dbReference>
<evidence type="ECO:0000256" key="1">
    <source>
        <dbReference type="ARBA" id="ARBA00004173"/>
    </source>
</evidence>
<protein>
    <recommendedName>
        <fullName evidence="10">Elongation factor Tu</fullName>
    </recommendedName>
</protein>
<keyword evidence="6" id="KW-0809">Transit peptide</keyword>
<gene>
    <name evidence="11" type="ORF">LSAA_662</name>
</gene>
<dbReference type="EMBL" id="HG994580">
    <property type="protein sequence ID" value="CAF2778526.1"/>
    <property type="molecule type" value="Genomic_DNA"/>
</dbReference>
<dbReference type="InterPro" id="IPR004161">
    <property type="entry name" value="EFTu-like_2"/>
</dbReference>